<evidence type="ECO:0000313" key="7">
    <source>
        <dbReference type="Proteomes" id="UP000320475"/>
    </source>
</evidence>
<dbReference type="PANTHER" id="PTHR23140">
    <property type="entry name" value="RNA PROCESSING PROTEIN LD23810P"/>
    <property type="match status" value="1"/>
</dbReference>
<dbReference type="SUPFAM" id="SSF54928">
    <property type="entry name" value="RNA-binding domain, RBD"/>
    <property type="match status" value="1"/>
</dbReference>
<feature type="compositionally biased region" description="Polar residues" evidence="3">
    <location>
        <begin position="567"/>
        <end position="580"/>
    </location>
</feature>
<dbReference type="Pfam" id="PF00076">
    <property type="entry name" value="RRM_1"/>
    <property type="match status" value="1"/>
</dbReference>
<dbReference type="PROSITE" id="PS50102">
    <property type="entry name" value="RRM"/>
    <property type="match status" value="1"/>
</dbReference>
<dbReference type="Gene3D" id="1.25.40.90">
    <property type="match status" value="1"/>
</dbReference>
<evidence type="ECO:0000259" key="5">
    <source>
        <dbReference type="PROSITE" id="PS51391"/>
    </source>
</evidence>
<dbReference type="SMART" id="SM00582">
    <property type="entry name" value="RPR"/>
    <property type="match status" value="1"/>
</dbReference>
<dbReference type="GO" id="GO:0005634">
    <property type="term" value="C:nucleus"/>
    <property type="evidence" value="ECO:0007669"/>
    <property type="project" value="TreeGrafter"/>
</dbReference>
<dbReference type="Proteomes" id="UP000320475">
    <property type="component" value="Unassembled WGS sequence"/>
</dbReference>
<dbReference type="PROSITE" id="PS51391">
    <property type="entry name" value="CID"/>
    <property type="match status" value="1"/>
</dbReference>
<dbReference type="OrthoDB" id="79367at2759"/>
<feature type="compositionally biased region" description="Low complexity" evidence="3">
    <location>
        <begin position="277"/>
        <end position="298"/>
    </location>
</feature>
<feature type="compositionally biased region" description="Low complexity" evidence="3">
    <location>
        <begin position="215"/>
        <end position="234"/>
    </location>
</feature>
<comment type="caution">
    <text evidence="6">The sequence shown here is derived from an EMBL/GenBank/DDBJ whole genome shotgun (WGS) entry which is preliminary data.</text>
</comment>
<dbReference type="AlphaFoldDB" id="A0A507DAT5"/>
<feature type="region of interest" description="Disordered" evidence="3">
    <location>
        <begin position="562"/>
        <end position="664"/>
    </location>
</feature>
<name>A0A507DAT5_9FUNG</name>
<organism evidence="6 7">
    <name type="scientific">Synchytrium endobioticum</name>
    <dbReference type="NCBI Taxonomy" id="286115"/>
    <lineage>
        <taxon>Eukaryota</taxon>
        <taxon>Fungi</taxon>
        <taxon>Fungi incertae sedis</taxon>
        <taxon>Chytridiomycota</taxon>
        <taxon>Chytridiomycota incertae sedis</taxon>
        <taxon>Chytridiomycetes</taxon>
        <taxon>Synchytriales</taxon>
        <taxon>Synchytriaceae</taxon>
        <taxon>Synchytrium</taxon>
    </lineage>
</organism>
<dbReference type="Pfam" id="PF21380">
    <property type="entry name" value="Nrd1-Seb1_dom2"/>
    <property type="match status" value="1"/>
</dbReference>
<feature type="compositionally biased region" description="Acidic residues" evidence="3">
    <location>
        <begin position="252"/>
        <end position="263"/>
    </location>
</feature>
<dbReference type="InterPro" id="IPR051485">
    <property type="entry name" value="SR-CTD_assoc_factor"/>
</dbReference>
<dbReference type="SMART" id="SM00360">
    <property type="entry name" value="RRM"/>
    <property type="match status" value="1"/>
</dbReference>
<feature type="compositionally biased region" description="Low complexity" evidence="3">
    <location>
        <begin position="590"/>
        <end position="613"/>
    </location>
</feature>
<dbReference type="InterPro" id="IPR008942">
    <property type="entry name" value="ENTH_VHS"/>
</dbReference>
<dbReference type="PANTHER" id="PTHR23140:SF4">
    <property type="entry name" value="PROTEIN CBR-NRD-1"/>
    <property type="match status" value="1"/>
</dbReference>
<evidence type="ECO:0000256" key="1">
    <source>
        <dbReference type="ARBA" id="ARBA00022884"/>
    </source>
</evidence>
<feature type="domain" description="RRM" evidence="4">
    <location>
        <begin position="417"/>
        <end position="489"/>
    </location>
</feature>
<dbReference type="GO" id="GO:0003723">
    <property type="term" value="F:RNA binding"/>
    <property type="evidence" value="ECO:0007669"/>
    <property type="project" value="UniProtKB-UniRule"/>
</dbReference>
<accession>A0A507DAT5</accession>
<dbReference type="Pfam" id="PF04818">
    <property type="entry name" value="CID"/>
    <property type="match status" value="1"/>
</dbReference>
<dbReference type="EMBL" id="QEAM01000045">
    <property type="protein sequence ID" value="TPX48799.1"/>
    <property type="molecule type" value="Genomic_DNA"/>
</dbReference>
<dbReference type="InterPro" id="IPR035979">
    <property type="entry name" value="RBD_domain_sf"/>
</dbReference>
<dbReference type="InterPro" id="IPR006569">
    <property type="entry name" value="CID_dom"/>
</dbReference>
<evidence type="ECO:0000313" key="6">
    <source>
        <dbReference type="EMBL" id="TPX48799.1"/>
    </source>
</evidence>
<proteinExistence type="predicted"/>
<dbReference type="SUPFAM" id="SSF48464">
    <property type="entry name" value="ENTH/VHS domain"/>
    <property type="match status" value="1"/>
</dbReference>
<dbReference type="InterPro" id="IPR012677">
    <property type="entry name" value="Nucleotide-bd_a/b_plait_sf"/>
</dbReference>
<evidence type="ECO:0000256" key="2">
    <source>
        <dbReference type="PROSITE-ProRule" id="PRU00176"/>
    </source>
</evidence>
<dbReference type="InterPro" id="IPR048892">
    <property type="entry name" value="Nrd1_Seb1_dom2"/>
</dbReference>
<keyword evidence="1 2" id="KW-0694">RNA-binding</keyword>
<sequence length="664" mass="70709">MAAIDEFEDELRTLLDSKPPVSLSKMQSLIRLGMKHSQHYREVVAAVEKFGQTCPKEYKLPTLYVVDAVGRAALRAGNQEAFIRRFEERLESMFQYLAQAEGKDKDKMKRVVSLWKTNGLFNPDMLSNIEQVFLSGQPLAPPASYASPGASPYTPTATAINLGAAFGSATPEQTAAVAQLTQLQAQNPGADITTLVGMMGPNAAHLAIVAAQSSNQTSTSSTSSTSANNNNASNGLGSKPTETRGGSADQDQPLDFDYEEVEEAPSQRARQVKPMQPSASGTPPSSTPPTSTKPVHPTQNPPAPSATGRQRAWKPISATAGGLPPSAQPPMAPVPVAPPIIPQHTPMQQSPMQTAPMRGPVLDPQTAEAQALAAAGLPPGPYVGPKTVDITNWDGDGTAPPRPDPSLAPNILRVISRTIYVGGITTAITRERLKAVFETAGRVDTVMVNYPKFNAFVKMCTRREAEHAKDTLNRVMVEGSILKMGWGCGFGPKPCFDYNLGESFLPIDTLSEMDIKWLMSSRRGGGTMEGGMVIEEPDVGYVPPSGQQGGPSAAAMFRARQGMHQAHGSNSMPMGNSNHGTHGGDSYRPSGGYQHQQGYGSDYGSQYDQYQTGQGSGNGQYYDNYGESAYGGQPQGGGYARGGKRGHDGSSWSGGGQDKRGRYQ</sequence>
<evidence type="ECO:0000259" key="4">
    <source>
        <dbReference type="PROSITE" id="PS50102"/>
    </source>
</evidence>
<dbReference type="Gene3D" id="3.30.70.330">
    <property type="match status" value="1"/>
</dbReference>
<reference evidence="6 7" key="1">
    <citation type="journal article" date="2019" name="Sci. Rep.">
        <title>Comparative genomics of chytrid fungi reveal insights into the obligate biotrophic and pathogenic lifestyle of Synchytrium endobioticum.</title>
        <authorList>
            <person name="van de Vossenberg B.T.L.H."/>
            <person name="Warris S."/>
            <person name="Nguyen H.D.T."/>
            <person name="van Gent-Pelzer M.P.E."/>
            <person name="Joly D.L."/>
            <person name="van de Geest H.C."/>
            <person name="Bonants P.J.M."/>
            <person name="Smith D.S."/>
            <person name="Levesque C.A."/>
            <person name="van der Lee T.A.J."/>
        </authorList>
    </citation>
    <scope>NUCLEOTIDE SEQUENCE [LARGE SCALE GENOMIC DNA]</scope>
    <source>
        <strain evidence="6 7">LEV6574</strain>
    </source>
</reference>
<feature type="compositionally biased region" description="Pro residues" evidence="3">
    <location>
        <begin position="326"/>
        <end position="341"/>
    </location>
</feature>
<evidence type="ECO:0000256" key="3">
    <source>
        <dbReference type="SAM" id="MobiDB-lite"/>
    </source>
</evidence>
<feature type="region of interest" description="Disordered" evidence="3">
    <location>
        <begin position="215"/>
        <end position="367"/>
    </location>
</feature>
<protein>
    <recommendedName>
        <fullName evidence="8">CID domain-containing protein</fullName>
    </recommendedName>
</protein>
<gene>
    <name evidence="6" type="ORF">SeLEV6574_g01826</name>
</gene>
<feature type="domain" description="CID" evidence="5">
    <location>
        <begin position="1"/>
        <end position="137"/>
    </location>
</feature>
<evidence type="ECO:0008006" key="8">
    <source>
        <dbReference type="Google" id="ProtNLM"/>
    </source>
</evidence>
<dbReference type="InterPro" id="IPR000504">
    <property type="entry name" value="RRM_dom"/>
</dbReference>
<dbReference type="VEuPathDB" id="FungiDB:SeMB42_g02458"/>